<evidence type="ECO:0000313" key="2">
    <source>
        <dbReference type="EMBL" id="KAJ4141775.1"/>
    </source>
</evidence>
<dbReference type="Proteomes" id="UP001152024">
    <property type="component" value="Unassembled WGS sequence"/>
</dbReference>
<evidence type="ECO:0000313" key="3">
    <source>
        <dbReference type="Proteomes" id="UP001152024"/>
    </source>
</evidence>
<dbReference type="SUPFAM" id="SSF52058">
    <property type="entry name" value="L domain-like"/>
    <property type="match status" value="1"/>
</dbReference>
<feature type="region of interest" description="Disordered" evidence="1">
    <location>
        <begin position="1"/>
        <end position="24"/>
    </location>
</feature>
<name>A0ABQ8RU84_FUSEQ</name>
<evidence type="ECO:0008006" key="4">
    <source>
        <dbReference type="Google" id="ProtNLM"/>
    </source>
</evidence>
<comment type="caution">
    <text evidence="2">The sequence shown here is derived from an EMBL/GenBank/DDBJ whole genome shotgun (WGS) entry which is preliminary data.</text>
</comment>
<organism evidence="2 3">
    <name type="scientific">Fusarium equiseti</name>
    <name type="common">Fusarium scirpi</name>
    <dbReference type="NCBI Taxonomy" id="61235"/>
    <lineage>
        <taxon>Eukaryota</taxon>
        <taxon>Fungi</taxon>
        <taxon>Dikarya</taxon>
        <taxon>Ascomycota</taxon>
        <taxon>Pezizomycotina</taxon>
        <taxon>Sordariomycetes</taxon>
        <taxon>Hypocreomycetidae</taxon>
        <taxon>Hypocreales</taxon>
        <taxon>Nectriaceae</taxon>
        <taxon>Fusarium</taxon>
        <taxon>Fusarium incarnatum-equiseti species complex</taxon>
    </lineage>
</organism>
<dbReference type="EMBL" id="JAOQBH010000001">
    <property type="protein sequence ID" value="KAJ4141775.1"/>
    <property type="molecule type" value="Genomic_DNA"/>
</dbReference>
<reference evidence="2" key="1">
    <citation type="submission" date="2022-09" db="EMBL/GenBank/DDBJ databases">
        <title>Fusarium specimens isolated from Avocado Roots.</title>
        <authorList>
            <person name="Stajich J."/>
            <person name="Roper C."/>
            <person name="Heimlech-Rivalta G."/>
        </authorList>
    </citation>
    <scope>NUCLEOTIDE SEQUENCE</scope>
    <source>
        <strain evidence="2">CF00095</strain>
    </source>
</reference>
<accession>A0ABQ8RU84</accession>
<gene>
    <name evidence="2" type="ORF">NW768_000992</name>
</gene>
<evidence type="ECO:0000256" key="1">
    <source>
        <dbReference type="SAM" id="MobiDB-lite"/>
    </source>
</evidence>
<keyword evidence="3" id="KW-1185">Reference proteome</keyword>
<protein>
    <recommendedName>
        <fullName evidence="4">F-box domain-containing protein</fullName>
    </recommendedName>
</protein>
<sequence>MDHHSPPPNVVQTEGRSSAPASTRLPPETLYNIFQYFCSHCCNEHQWPFGPLPGSEKAQDNKTLYNICLVSRSFRNVAQETLFHSFDPKYVHPWVPEPRRMWESRLEPFLRTVASRSDLARSVRALHLQRLLMYTLDVDQSRQAFDDCLHALGSSRNDVFPPDYDLLPYSLKHAQLLPEPAFWPYPGQDLPPPHAIELLSVAVAILPNLAHVAIEGSPPTAFRWLWDVSPLILDKLGVDCTSIRTFESPHSSWNLLERSKNLETLVTIGYGDFPDMPTVKHLHLRERVYFVETDLRKCINACSGSLVTLSAVDDSYFELFEAIDVPRIHDTLEVLHLDLFYVSYSEIPSLAKFSNLRELFLHAMSVYGVPPSNLVPYPPSRRFKRRLADTLPPNIVDLFIKNSGILQVFWEEELHQILQKKAVLAPKLQSVRTDSMIQRKDLAELFDGLGVKWVQQNLPRCNSNSTYRFVPVPPIVWW</sequence>
<feature type="compositionally biased region" description="Polar residues" evidence="1">
    <location>
        <begin position="10"/>
        <end position="21"/>
    </location>
</feature>
<proteinExistence type="predicted"/>